<keyword evidence="1" id="KW-1133">Transmembrane helix</keyword>
<protein>
    <submittedName>
        <fullName evidence="2">Uncharacterized protein</fullName>
    </submittedName>
</protein>
<keyword evidence="1" id="KW-0472">Membrane</keyword>
<dbReference type="EMBL" id="KB445812">
    <property type="protein sequence ID" value="EMD32221.1"/>
    <property type="molecule type" value="Genomic_DNA"/>
</dbReference>
<feature type="transmembrane region" description="Helical" evidence="1">
    <location>
        <begin position="12"/>
        <end position="35"/>
    </location>
</feature>
<dbReference type="AlphaFoldDB" id="M2R027"/>
<organism evidence="2 3">
    <name type="scientific">Ceriporiopsis subvermispora (strain B)</name>
    <name type="common">White-rot fungus</name>
    <name type="synonym">Gelatoporia subvermispora</name>
    <dbReference type="NCBI Taxonomy" id="914234"/>
    <lineage>
        <taxon>Eukaryota</taxon>
        <taxon>Fungi</taxon>
        <taxon>Dikarya</taxon>
        <taxon>Basidiomycota</taxon>
        <taxon>Agaricomycotina</taxon>
        <taxon>Agaricomycetes</taxon>
        <taxon>Polyporales</taxon>
        <taxon>Gelatoporiaceae</taxon>
        <taxon>Gelatoporia</taxon>
    </lineage>
</organism>
<keyword evidence="3" id="KW-1185">Reference proteome</keyword>
<gene>
    <name evidence="2" type="ORF">CERSUDRAFT_118851</name>
</gene>
<dbReference type="OrthoDB" id="3357408at2759"/>
<proteinExistence type="predicted"/>
<sequence>MTLSLVAARILSLFFTSICAGVHLTTLALALWTLLCVDLARGKATRWLIIVSVCMGIVGVLDVSVNAALNVRVWRTNNTSLFTDVSLWMNRIKDADQCIQILIGDGIMIYRCWLIYERDWLAIAFSTVIWITTLIVSILFNARTTTIDPSNGVNASSLTSLTIPLMSLTAVLNAITTALIVLRIWRTSRRSRAYTQTPTGLPYVMRLLIEAGALYTFTAVITLATEIAKSSAVYITSDCLVQITGITFNLLIIRFKQNLVNESSVKSQIPYQLSSSQPMHRALASTEMSHMPVALEYHWHRPHSQDIEQKSPLGIQCDNCRRLI</sequence>
<evidence type="ECO:0000256" key="1">
    <source>
        <dbReference type="SAM" id="Phobius"/>
    </source>
</evidence>
<feature type="transmembrane region" description="Helical" evidence="1">
    <location>
        <begin position="161"/>
        <end position="182"/>
    </location>
</feature>
<feature type="transmembrane region" description="Helical" evidence="1">
    <location>
        <begin position="231"/>
        <end position="253"/>
    </location>
</feature>
<feature type="transmembrane region" description="Helical" evidence="1">
    <location>
        <begin position="120"/>
        <end position="141"/>
    </location>
</feature>
<evidence type="ECO:0000313" key="2">
    <source>
        <dbReference type="EMBL" id="EMD32221.1"/>
    </source>
</evidence>
<accession>M2R027</accession>
<feature type="transmembrane region" description="Helical" evidence="1">
    <location>
        <begin position="47"/>
        <end position="69"/>
    </location>
</feature>
<reference evidence="2 3" key="1">
    <citation type="journal article" date="2012" name="Proc. Natl. Acad. Sci. U.S.A.">
        <title>Comparative genomics of Ceriporiopsis subvermispora and Phanerochaete chrysosporium provide insight into selective ligninolysis.</title>
        <authorList>
            <person name="Fernandez-Fueyo E."/>
            <person name="Ruiz-Duenas F.J."/>
            <person name="Ferreira P."/>
            <person name="Floudas D."/>
            <person name="Hibbett D.S."/>
            <person name="Canessa P."/>
            <person name="Larrondo L.F."/>
            <person name="James T.Y."/>
            <person name="Seelenfreund D."/>
            <person name="Lobos S."/>
            <person name="Polanco R."/>
            <person name="Tello M."/>
            <person name="Honda Y."/>
            <person name="Watanabe T."/>
            <person name="Watanabe T."/>
            <person name="Ryu J.S."/>
            <person name="Kubicek C.P."/>
            <person name="Schmoll M."/>
            <person name="Gaskell J."/>
            <person name="Hammel K.E."/>
            <person name="St John F.J."/>
            <person name="Vanden Wymelenberg A."/>
            <person name="Sabat G."/>
            <person name="Splinter BonDurant S."/>
            <person name="Syed K."/>
            <person name="Yadav J.S."/>
            <person name="Doddapaneni H."/>
            <person name="Subramanian V."/>
            <person name="Lavin J.L."/>
            <person name="Oguiza J.A."/>
            <person name="Perez G."/>
            <person name="Pisabarro A.G."/>
            <person name="Ramirez L."/>
            <person name="Santoyo F."/>
            <person name="Master E."/>
            <person name="Coutinho P.M."/>
            <person name="Henrissat B."/>
            <person name="Lombard V."/>
            <person name="Magnuson J.K."/>
            <person name="Kuees U."/>
            <person name="Hori C."/>
            <person name="Igarashi K."/>
            <person name="Samejima M."/>
            <person name="Held B.W."/>
            <person name="Barry K.W."/>
            <person name="LaButti K.M."/>
            <person name="Lapidus A."/>
            <person name="Lindquist E.A."/>
            <person name="Lucas S.M."/>
            <person name="Riley R."/>
            <person name="Salamov A.A."/>
            <person name="Hoffmeister D."/>
            <person name="Schwenk D."/>
            <person name="Hadar Y."/>
            <person name="Yarden O."/>
            <person name="de Vries R.P."/>
            <person name="Wiebenga A."/>
            <person name="Stenlid J."/>
            <person name="Eastwood D."/>
            <person name="Grigoriev I.V."/>
            <person name="Berka R.M."/>
            <person name="Blanchette R.A."/>
            <person name="Kersten P."/>
            <person name="Martinez A.T."/>
            <person name="Vicuna R."/>
            <person name="Cullen D."/>
        </authorList>
    </citation>
    <scope>NUCLEOTIDE SEQUENCE [LARGE SCALE GENOMIC DNA]</scope>
    <source>
        <strain evidence="2 3">B</strain>
    </source>
</reference>
<feature type="transmembrane region" description="Helical" evidence="1">
    <location>
        <begin position="203"/>
        <end position="225"/>
    </location>
</feature>
<keyword evidence="1" id="KW-0812">Transmembrane</keyword>
<dbReference type="HOGENOM" id="CLU_044614_1_0_1"/>
<dbReference type="Proteomes" id="UP000016930">
    <property type="component" value="Unassembled WGS sequence"/>
</dbReference>
<evidence type="ECO:0000313" key="3">
    <source>
        <dbReference type="Proteomes" id="UP000016930"/>
    </source>
</evidence>
<dbReference type="STRING" id="914234.M2R027"/>
<name>M2R027_CERS8</name>